<proteinExistence type="predicted"/>
<sequence length="349" mass="38256">MAMAASVAFAHPVKPADPRADPSYGPIPGENALFNTYRGKAAPFPANETGPIFPTTRGRPGPDDKLFQNLMAAEWVVFSFYQQGVEAFNSTSFTEIGMPENTYDRLTEIRDNEAGHLRIFQDQISSNSIKPGQCQYSYPFSSASDYLALQLIIETTSMAFLTGLVQQAQLGVTKGALVAIAEVESRHNTWALIDIWKTNPFSGPSDTTYPYTNEILDITTRFIVPGTCPKENPSYPSPNQNLPDLTFNSSVSDAHPGQDITFIFEDPKNQPKFREGKEYYAVFFHGVFNVTMPFDMKTNSSVVPGVFDEGRGIILAIIADEPGAPTLESVVAGPSILLQQPGKLTTDFS</sequence>
<dbReference type="AlphaFoldDB" id="A0A6G1H3B2"/>
<name>A0A6G1H3B2_9PEZI</name>
<evidence type="ECO:0008006" key="3">
    <source>
        <dbReference type="Google" id="ProtNLM"/>
    </source>
</evidence>
<gene>
    <name evidence="1" type="ORF">K402DRAFT_330715</name>
</gene>
<protein>
    <recommendedName>
        <fullName evidence="3">Stress response protein Rds1</fullName>
    </recommendedName>
</protein>
<dbReference type="OrthoDB" id="1001765at2759"/>
<keyword evidence="2" id="KW-1185">Reference proteome</keyword>
<evidence type="ECO:0000313" key="2">
    <source>
        <dbReference type="Proteomes" id="UP000800041"/>
    </source>
</evidence>
<dbReference type="Pfam" id="PF13668">
    <property type="entry name" value="Ferritin_2"/>
    <property type="match status" value="1"/>
</dbReference>
<dbReference type="SUPFAM" id="SSF47240">
    <property type="entry name" value="Ferritin-like"/>
    <property type="match status" value="1"/>
</dbReference>
<reference evidence="1" key="1">
    <citation type="journal article" date="2020" name="Stud. Mycol.">
        <title>101 Dothideomycetes genomes: a test case for predicting lifestyles and emergence of pathogens.</title>
        <authorList>
            <person name="Haridas S."/>
            <person name="Albert R."/>
            <person name="Binder M."/>
            <person name="Bloem J."/>
            <person name="Labutti K."/>
            <person name="Salamov A."/>
            <person name="Andreopoulos B."/>
            <person name="Baker S."/>
            <person name="Barry K."/>
            <person name="Bills G."/>
            <person name="Bluhm B."/>
            <person name="Cannon C."/>
            <person name="Castanera R."/>
            <person name="Culley D."/>
            <person name="Daum C."/>
            <person name="Ezra D."/>
            <person name="Gonzalez J."/>
            <person name="Henrissat B."/>
            <person name="Kuo A."/>
            <person name="Liang C."/>
            <person name="Lipzen A."/>
            <person name="Lutzoni F."/>
            <person name="Magnuson J."/>
            <person name="Mondo S."/>
            <person name="Nolan M."/>
            <person name="Ohm R."/>
            <person name="Pangilinan J."/>
            <person name="Park H.-J."/>
            <person name="Ramirez L."/>
            <person name="Alfaro M."/>
            <person name="Sun H."/>
            <person name="Tritt A."/>
            <person name="Yoshinaga Y."/>
            <person name="Zwiers L.-H."/>
            <person name="Turgeon B."/>
            <person name="Goodwin S."/>
            <person name="Spatafora J."/>
            <person name="Crous P."/>
            <person name="Grigoriev I."/>
        </authorList>
    </citation>
    <scope>NUCLEOTIDE SEQUENCE</scope>
    <source>
        <strain evidence="1">CBS 113979</strain>
    </source>
</reference>
<evidence type="ECO:0000313" key="1">
    <source>
        <dbReference type="EMBL" id="KAF1987554.1"/>
    </source>
</evidence>
<dbReference type="EMBL" id="ML977152">
    <property type="protein sequence ID" value="KAF1987554.1"/>
    <property type="molecule type" value="Genomic_DNA"/>
</dbReference>
<organism evidence="1 2">
    <name type="scientific">Aulographum hederae CBS 113979</name>
    <dbReference type="NCBI Taxonomy" id="1176131"/>
    <lineage>
        <taxon>Eukaryota</taxon>
        <taxon>Fungi</taxon>
        <taxon>Dikarya</taxon>
        <taxon>Ascomycota</taxon>
        <taxon>Pezizomycotina</taxon>
        <taxon>Dothideomycetes</taxon>
        <taxon>Pleosporomycetidae</taxon>
        <taxon>Aulographales</taxon>
        <taxon>Aulographaceae</taxon>
    </lineage>
</organism>
<dbReference type="Proteomes" id="UP000800041">
    <property type="component" value="Unassembled WGS sequence"/>
</dbReference>
<accession>A0A6G1H3B2</accession>
<dbReference type="CDD" id="cd00657">
    <property type="entry name" value="Ferritin_like"/>
    <property type="match status" value="1"/>
</dbReference>
<dbReference type="InterPro" id="IPR009078">
    <property type="entry name" value="Ferritin-like_SF"/>
</dbReference>